<evidence type="ECO:0000313" key="2">
    <source>
        <dbReference type="Proteomes" id="UP000199496"/>
    </source>
</evidence>
<evidence type="ECO:0000313" key="1">
    <source>
        <dbReference type="EMBL" id="SEQ15959.1"/>
    </source>
</evidence>
<dbReference type="OrthoDB" id="6167713at2"/>
<protein>
    <submittedName>
        <fullName evidence="1">Uncharacterized protein</fullName>
    </submittedName>
</protein>
<dbReference type="STRING" id="867345.SAMN05421693_11872"/>
<name>A0A1H9DR92_9GAMM</name>
<dbReference type="AlphaFoldDB" id="A0A1H9DR92"/>
<dbReference type="RefSeq" id="WP_090207469.1">
    <property type="nucleotide sequence ID" value="NZ_FOFO01000018.1"/>
</dbReference>
<dbReference type="EMBL" id="FOFO01000018">
    <property type="protein sequence ID" value="SEQ15959.1"/>
    <property type="molecule type" value="Genomic_DNA"/>
</dbReference>
<dbReference type="Proteomes" id="UP000199496">
    <property type="component" value="Unassembled WGS sequence"/>
</dbReference>
<keyword evidence="2" id="KW-1185">Reference proteome</keyword>
<sequence length="111" mass="12245">MSDIRNRLFPLQRRLDELQAAVGDDNPQANALIAALKDDLSQLAGEAVTTADKADANPETLEQEGDALKCPRCTLRGLYAVKGRVRERGEGAGREALHHCWSCGYEVWRPL</sequence>
<accession>A0A1H9DR92</accession>
<reference evidence="1 2" key="1">
    <citation type="submission" date="2016-10" db="EMBL/GenBank/DDBJ databases">
        <authorList>
            <person name="de Groot N.N."/>
        </authorList>
    </citation>
    <scope>NUCLEOTIDE SEQUENCE [LARGE SCALE GENOMIC DNA]</scope>
    <source>
        <strain evidence="1 2">B7-7</strain>
    </source>
</reference>
<organism evidence="1 2">
    <name type="scientific">Ectothiorhodospira magna</name>
    <dbReference type="NCBI Taxonomy" id="867345"/>
    <lineage>
        <taxon>Bacteria</taxon>
        <taxon>Pseudomonadati</taxon>
        <taxon>Pseudomonadota</taxon>
        <taxon>Gammaproteobacteria</taxon>
        <taxon>Chromatiales</taxon>
        <taxon>Ectothiorhodospiraceae</taxon>
        <taxon>Ectothiorhodospira</taxon>
    </lineage>
</organism>
<gene>
    <name evidence="1" type="ORF">SAMN05421693_11872</name>
</gene>
<proteinExistence type="predicted"/>